<dbReference type="Proteomes" id="UP000634136">
    <property type="component" value="Unassembled WGS sequence"/>
</dbReference>
<reference evidence="3" key="1">
    <citation type="submission" date="2020-09" db="EMBL/GenBank/DDBJ databases">
        <title>Genome-Enabled Discovery of Anthraquinone Biosynthesis in Senna tora.</title>
        <authorList>
            <person name="Kang S.-H."/>
            <person name="Pandey R.P."/>
            <person name="Lee C.-M."/>
            <person name="Sim J.-S."/>
            <person name="Jeong J.-T."/>
            <person name="Choi B.-S."/>
            <person name="Jung M."/>
            <person name="Ginzburg D."/>
            <person name="Zhao K."/>
            <person name="Won S.Y."/>
            <person name="Oh T.-J."/>
            <person name="Yu Y."/>
            <person name="Kim N.-H."/>
            <person name="Lee O.R."/>
            <person name="Lee T.-H."/>
            <person name="Bashyal P."/>
            <person name="Kim T.-S."/>
            <person name="Lee W.-H."/>
            <person name="Kawkins C."/>
            <person name="Kim C.-K."/>
            <person name="Kim J.S."/>
            <person name="Ahn B.O."/>
            <person name="Rhee S.Y."/>
            <person name="Sohng J.K."/>
        </authorList>
    </citation>
    <scope>NUCLEOTIDE SEQUENCE</scope>
    <source>
        <tissue evidence="3">Leaf</tissue>
    </source>
</reference>
<keyword evidence="4" id="KW-1185">Reference proteome</keyword>
<evidence type="ECO:0000259" key="2">
    <source>
        <dbReference type="Pfam" id="PF04195"/>
    </source>
</evidence>
<organism evidence="3 4">
    <name type="scientific">Senna tora</name>
    <dbReference type="NCBI Taxonomy" id="362788"/>
    <lineage>
        <taxon>Eukaryota</taxon>
        <taxon>Viridiplantae</taxon>
        <taxon>Streptophyta</taxon>
        <taxon>Embryophyta</taxon>
        <taxon>Tracheophyta</taxon>
        <taxon>Spermatophyta</taxon>
        <taxon>Magnoliopsida</taxon>
        <taxon>eudicotyledons</taxon>
        <taxon>Gunneridae</taxon>
        <taxon>Pentapetalae</taxon>
        <taxon>rosids</taxon>
        <taxon>fabids</taxon>
        <taxon>Fabales</taxon>
        <taxon>Fabaceae</taxon>
        <taxon>Caesalpinioideae</taxon>
        <taxon>Cassia clade</taxon>
        <taxon>Senna</taxon>
    </lineage>
</organism>
<evidence type="ECO:0000256" key="1">
    <source>
        <dbReference type="SAM" id="MobiDB-lite"/>
    </source>
</evidence>
<feature type="compositionally biased region" description="Basic and acidic residues" evidence="1">
    <location>
        <begin position="336"/>
        <end position="345"/>
    </location>
</feature>
<feature type="compositionally biased region" description="Polar residues" evidence="1">
    <location>
        <begin position="317"/>
        <end position="334"/>
    </location>
</feature>
<dbReference type="Pfam" id="PF04195">
    <property type="entry name" value="Transposase_28"/>
    <property type="match status" value="1"/>
</dbReference>
<feature type="region of interest" description="Disordered" evidence="1">
    <location>
        <begin position="271"/>
        <end position="345"/>
    </location>
</feature>
<dbReference type="InterPro" id="IPR007321">
    <property type="entry name" value="Transposase_28"/>
</dbReference>
<feature type="domain" description="Transposase (putative) gypsy type" evidence="2">
    <location>
        <begin position="119"/>
        <end position="156"/>
    </location>
</feature>
<gene>
    <name evidence="3" type="ORF">G2W53_000739</name>
</gene>
<accession>A0A834XEI3</accession>
<name>A0A834XEI3_9FABA</name>
<dbReference type="EMBL" id="JAAIUW010000001">
    <property type="protein sequence ID" value="KAF7843834.1"/>
    <property type="molecule type" value="Genomic_DNA"/>
</dbReference>
<evidence type="ECO:0000313" key="4">
    <source>
        <dbReference type="Proteomes" id="UP000634136"/>
    </source>
</evidence>
<dbReference type="OrthoDB" id="1460665at2759"/>
<dbReference type="AlphaFoldDB" id="A0A834XEI3"/>
<proteinExistence type="predicted"/>
<evidence type="ECO:0000313" key="3">
    <source>
        <dbReference type="EMBL" id="KAF7843834.1"/>
    </source>
</evidence>
<comment type="caution">
    <text evidence="3">The sequence shown here is derived from an EMBL/GenBank/DDBJ whole genome shotgun (WGS) entry which is preliminary data.</text>
</comment>
<sequence>MSGQSSSSEMVSMEEFRVLYKSLGPYHRPFGKPSFTTVIGEPRSERERSVVVVSDASGSSEGVSPLLSRGYAMSVRDLDGVAPRSSGGAEATSDEHIGLDAVVVETRSTLTSASNLRCAPSMLTPNSWLLLSGFQSLCYNLEVEPTIEAFFYYFQAPKQGLTNWEFFFVVPRAGATPSWWFDSEGEAFFPPKWIEPHTKVPRPKLGDCSDESLRTISDLANLGSPKKLQSLLMAGEDGIFLVLPYLHCTSLLPPLFIGIVTHNIARILASSRREEARRGRTSSDAPSAGGSLAPVDRPSFRPIQPEDSPRKHLSPQKGDSSIVRVSSGRSTSSKGAGEKRVTTTF</sequence>
<protein>
    <submittedName>
        <fullName evidence="3">Putative Transposase</fullName>
    </submittedName>
</protein>